<organism evidence="2 3">
    <name type="scientific">Stylosanthes scabra</name>
    <dbReference type="NCBI Taxonomy" id="79078"/>
    <lineage>
        <taxon>Eukaryota</taxon>
        <taxon>Viridiplantae</taxon>
        <taxon>Streptophyta</taxon>
        <taxon>Embryophyta</taxon>
        <taxon>Tracheophyta</taxon>
        <taxon>Spermatophyta</taxon>
        <taxon>Magnoliopsida</taxon>
        <taxon>eudicotyledons</taxon>
        <taxon>Gunneridae</taxon>
        <taxon>Pentapetalae</taxon>
        <taxon>rosids</taxon>
        <taxon>fabids</taxon>
        <taxon>Fabales</taxon>
        <taxon>Fabaceae</taxon>
        <taxon>Papilionoideae</taxon>
        <taxon>50 kb inversion clade</taxon>
        <taxon>dalbergioids sensu lato</taxon>
        <taxon>Dalbergieae</taxon>
        <taxon>Pterocarpus clade</taxon>
        <taxon>Stylosanthes</taxon>
    </lineage>
</organism>
<proteinExistence type="predicted"/>
<keyword evidence="3" id="KW-1185">Reference proteome</keyword>
<dbReference type="EMBL" id="JASCZI010060841">
    <property type="protein sequence ID" value="MED6136333.1"/>
    <property type="molecule type" value="Genomic_DNA"/>
</dbReference>
<comment type="caution">
    <text evidence="2">The sequence shown here is derived from an EMBL/GenBank/DDBJ whole genome shotgun (WGS) entry which is preliminary data.</text>
</comment>
<dbReference type="PANTHER" id="PTHR22953">
    <property type="entry name" value="ACID PHOSPHATASE RELATED"/>
    <property type="match status" value="1"/>
</dbReference>
<evidence type="ECO:0000313" key="2">
    <source>
        <dbReference type="EMBL" id="MED6136333.1"/>
    </source>
</evidence>
<evidence type="ECO:0008006" key="4">
    <source>
        <dbReference type="Google" id="ProtNLM"/>
    </source>
</evidence>
<gene>
    <name evidence="2" type="ORF">PIB30_055094</name>
</gene>
<dbReference type="InterPro" id="IPR008963">
    <property type="entry name" value="Purple_acid_Pase-like_N"/>
</dbReference>
<protein>
    <recommendedName>
        <fullName evidence="4">Purple acid phosphatase N-terminal domain-containing protein</fullName>
    </recommendedName>
</protein>
<dbReference type="InterPro" id="IPR039331">
    <property type="entry name" value="PAPs-like"/>
</dbReference>
<reference evidence="2 3" key="1">
    <citation type="journal article" date="2023" name="Plants (Basel)">
        <title>Bridging the Gap: Combining Genomics and Transcriptomics Approaches to Understand Stylosanthes scabra, an Orphan Legume from the Brazilian Caatinga.</title>
        <authorList>
            <person name="Ferreira-Neto J.R.C."/>
            <person name="da Silva M.D."/>
            <person name="Binneck E."/>
            <person name="de Melo N.F."/>
            <person name="da Silva R.H."/>
            <person name="de Melo A.L.T.M."/>
            <person name="Pandolfi V."/>
            <person name="Bustamante F.O."/>
            <person name="Brasileiro-Vidal A.C."/>
            <person name="Benko-Iseppon A.M."/>
        </authorList>
    </citation>
    <scope>NUCLEOTIDE SEQUENCE [LARGE SCALE GENOMIC DNA]</scope>
    <source>
        <tissue evidence="2">Leaves</tissue>
    </source>
</reference>
<accession>A0ABU6SK71</accession>
<evidence type="ECO:0000313" key="3">
    <source>
        <dbReference type="Proteomes" id="UP001341840"/>
    </source>
</evidence>
<dbReference type="Proteomes" id="UP001341840">
    <property type="component" value="Unassembled WGS sequence"/>
</dbReference>
<dbReference type="SUPFAM" id="SSF49363">
    <property type="entry name" value="Purple acid phosphatase, N-terminal domain"/>
    <property type="match status" value="1"/>
</dbReference>
<dbReference type="PANTHER" id="PTHR22953:SF86">
    <property type="entry name" value="PURPLE ACID PHOSPHATASE 10"/>
    <property type="match status" value="1"/>
</dbReference>
<evidence type="ECO:0000256" key="1">
    <source>
        <dbReference type="ARBA" id="ARBA00022729"/>
    </source>
</evidence>
<keyword evidence="1" id="KW-0732">Signal</keyword>
<sequence>MPFDNDVFAVPPGYNAPQQVHITQGDLEGKAMIVSWVTVDEPGSSDVRYWSENSEAC</sequence>
<dbReference type="Gene3D" id="2.60.40.380">
    <property type="entry name" value="Purple acid phosphatase-like, N-terminal"/>
    <property type="match status" value="1"/>
</dbReference>
<name>A0ABU6SK71_9FABA</name>